<keyword evidence="2" id="KW-1185">Reference proteome</keyword>
<dbReference type="RefSeq" id="WP_151000948.1">
    <property type="nucleotide sequence ID" value="NZ_BPQY01000343.1"/>
</dbReference>
<accession>A0A6L3SWP8</accession>
<comment type="caution">
    <text evidence="1">The sequence shown here is derived from an EMBL/GenBank/DDBJ whole genome shotgun (WGS) entry which is preliminary data.</text>
</comment>
<gene>
    <name evidence="1" type="ORF">F6X53_14630</name>
</gene>
<reference evidence="1 2" key="1">
    <citation type="submission" date="2019-09" db="EMBL/GenBank/DDBJ databases">
        <title>YIM 48816 draft genome.</title>
        <authorList>
            <person name="Jiang L."/>
        </authorList>
    </citation>
    <scope>NUCLEOTIDE SEQUENCE [LARGE SCALE GENOMIC DNA]</scope>
    <source>
        <strain evidence="1 2">YIM 48816</strain>
    </source>
</reference>
<evidence type="ECO:0000313" key="1">
    <source>
        <dbReference type="EMBL" id="KAB1078328.1"/>
    </source>
</evidence>
<evidence type="ECO:0000313" key="2">
    <source>
        <dbReference type="Proteomes" id="UP000474159"/>
    </source>
</evidence>
<sequence length="201" mass="21774">MKFAETMSPFNAMNGSTKLQRTLSATPNIPSTTEDRMPTLYCYIPFARGGKKIKSGCLRTNAAELIDAGALPDTSLGTRLTECKIIYRGEENRQITPGDVLVVHAHGGPDDSDLADNAGEHITCRDLMERIKLLNGGAAAEAYFFTCYSALPHHAAAVFKQRARAVRVFGTTEKAEGGLVQRLRSGTIKAGVWSSGQLREV</sequence>
<dbReference type="Proteomes" id="UP000474159">
    <property type="component" value="Unassembled WGS sequence"/>
</dbReference>
<dbReference type="EMBL" id="VZZK01000014">
    <property type="protein sequence ID" value="KAB1078328.1"/>
    <property type="molecule type" value="Genomic_DNA"/>
</dbReference>
<organism evidence="1 2">
    <name type="scientific">Methylobacterium soli</name>
    <dbReference type="NCBI Taxonomy" id="553447"/>
    <lineage>
        <taxon>Bacteria</taxon>
        <taxon>Pseudomonadati</taxon>
        <taxon>Pseudomonadota</taxon>
        <taxon>Alphaproteobacteria</taxon>
        <taxon>Hyphomicrobiales</taxon>
        <taxon>Methylobacteriaceae</taxon>
        <taxon>Methylobacterium</taxon>
    </lineage>
</organism>
<name>A0A6L3SWP8_9HYPH</name>
<proteinExistence type="predicted"/>
<dbReference type="AlphaFoldDB" id="A0A6L3SWP8"/>
<protein>
    <submittedName>
        <fullName evidence="1">Uncharacterized protein</fullName>
    </submittedName>
</protein>